<dbReference type="InterPro" id="IPR047589">
    <property type="entry name" value="DUF11_rpt"/>
</dbReference>
<dbReference type="OrthoDB" id="9805017at2"/>
<keyword evidence="4" id="KW-1185">Reference proteome</keyword>
<name>A0A1I3FMW9_9FLAO</name>
<proteinExistence type="predicted"/>
<dbReference type="Pfam" id="PF01345">
    <property type="entry name" value="DUF11"/>
    <property type="match status" value="1"/>
</dbReference>
<dbReference type="STRING" id="1125876.SAMN05443292_1492"/>
<dbReference type="EMBL" id="FOQT01000002">
    <property type="protein sequence ID" value="SFI12559.1"/>
    <property type="molecule type" value="Genomic_DNA"/>
</dbReference>
<organism evidence="3 4">
    <name type="scientific">Halpernia frigidisoli</name>
    <dbReference type="NCBI Taxonomy" id="1125876"/>
    <lineage>
        <taxon>Bacteria</taxon>
        <taxon>Pseudomonadati</taxon>
        <taxon>Bacteroidota</taxon>
        <taxon>Flavobacteriia</taxon>
        <taxon>Flavobacteriales</taxon>
        <taxon>Weeksellaceae</taxon>
        <taxon>Chryseobacterium group</taxon>
        <taxon>Halpernia</taxon>
    </lineage>
</organism>
<gene>
    <name evidence="3" type="ORF">SAMN05443292_1492</name>
</gene>
<dbReference type="AlphaFoldDB" id="A0A1I3FMW9"/>
<evidence type="ECO:0000259" key="2">
    <source>
        <dbReference type="Pfam" id="PF01345"/>
    </source>
</evidence>
<dbReference type="NCBIfam" id="TIGR01451">
    <property type="entry name" value="B_ant_repeat"/>
    <property type="match status" value="1"/>
</dbReference>
<accession>A0A1I3FMW9</accession>
<keyword evidence="1" id="KW-0732">Signal</keyword>
<protein>
    <submittedName>
        <fullName evidence="3">Conserved repeat domain-containing protein</fullName>
    </submittedName>
</protein>
<evidence type="ECO:0000313" key="4">
    <source>
        <dbReference type="Proteomes" id="UP000198931"/>
    </source>
</evidence>
<feature type="chain" id="PRO_5011441485" evidence="1">
    <location>
        <begin position="23"/>
        <end position="513"/>
    </location>
</feature>
<feature type="domain" description="DUF11" evidence="2">
    <location>
        <begin position="298"/>
        <end position="414"/>
    </location>
</feature>
<dbReference type="InterPro" id="IPR013783">
    <property type="entry name" value="Ig-like_fold"/>
</dbReference>
<dbReference type="Proteomes" id="UP000198931">
    <property type="component" value="Unassembled WGS sequence"/>
</dbReference>
<reference evidence="3 4" key="1">
    <citation type="submission" date="2016-10" db="EMBL/GenBank/DDBJ databases">
        <authorList>
            <person name="de Groot N.N."/>
        </authorList>
    </citation>
    <scope>NUCLEOTIDE SEQUENCE [LARGE SCALE GENOMIC DNA]</scope>
    <source>
        <strain evidence="3 4">DSM 26000</strain>
    </source>
</reference>
<feature type="signal peptide" evidence="1">
    <location>
        <begin position="1"/>
        <end position="22"/>
    </location>
</feature>
<sequence length="513" mass="52323">MKLNFFKLTFALGMICSNMFFAQINPDLELTTGGGDISNGPATTTTVTFSKNSDNPTGSTYSAYNISGGLTATYTLQNFTAAYQGTTISGGNSVSFGHTAATVAPRFQQFIQGAPSNTDFTSSTSAAGTGIITNGTAATNNYGVNLKAYTSKLNTAGVPRNGRVKLAELKILFSRPVNNPILQITGLGGTSGTAGFSAEFTLNSTLSSAISSIARLSGSSALVVSGLSINNGASALTATGAGMAAGSVRINGSNITTVVLDIYVRGDGVGTAASWGDGTNADTTGDGLLVGFTATESDLSITKTVDVAAPVAGNNVVFTITAVNNGASNNTNVSVQDLLPSGLQYVSHTAATGTTYVPGSGVWTIGNLNDGSNVVLTVTAKVLNTGNYQNTAVVTSTSGISDPTSVNNTGSVTLATICYNLPNTGTAGVNTRHGITVLKRAGADNGNWPMVRKSAFTALESNTKGFVITRATTVQISNIVSPQDGMMAYDTDFGCLKLYDGTAWSCFSTPTCP</sequence>
<evidence type="ECO:0000313" key="3">
    <source>
        <dbReference type="EMBL" id="SFI12559.1"/>
    </source>
</evidence>
<evidence type="ECO:0000256" key="1">
    <source>
        <dbReference type="SAM" id="SignalP"/>
    </source>
</evidence>
<dbReference type="InterPro" id="IPR001434">
    <property type="entry name" value="OmcB-like_DUF11"/>
</dbReference>
<dbReference type="Gene3D" id="2.60.40.10">
    <property type="entry name" value="Immunoglobulins"/>
    <property type="match status" value="1"/>
</dbReference>